<keyword evidence="1" id="KW-0966">Cell projection</keyword>
<dbReference type="PANTHER" id="PTHR39185">
    <property type="entry name" value="SWARMING MOTILITY PROTEIN SWRD"/>
    <property type="match status" value="1"/>
</dbReference>
<dbReference type="EMBL" id="SRSC01000001">
    <property type="protein sequence ID" value="TGU74963.1"/>
    <property type="molecule type" value="Genomic_DNA"/>
</dbReference>
<name>A0A4S1CMU9_9BACT</name>
<evidence type="ECO:0000313" key="1">
    <source>
        <dbReference type="EMBL" id="TGU74963.1"/>
    </source>
</evidence>
<comment type="caution">
    <text evidence="1">The sequence shown here is derived from an EMBL/GenBank/DDBJ whole genome shotgun (WGS) entry which is preliminary data.</text>
</comment>
<dbReference type="Proteomes" id="UP000306416">
    <property type="component" value="Unassembled WGS sequence"/>
</dbReference>
<dbReference type="PANTHER" id="PTHR39185:SF1">
    <property type="entry name" value="SWARMING MOTILITY PROTEIN SWRD"/>
    <property type="match status" value="1"/>
</dbReference>
<accession>A0A4S1CMU9</accession>
<proteinExistence type="predicted"/>
<dbReference type="AlphaFoldDB" id="A0A4S1CMU9"/>
<sequence>MIKVTTRDGTEMYLNPDLIEIITETPDTHITLSNGNRYLVLEPARVVIDRVVTFKAHVFRQASSSVARRYLRRRDAERYHPNCKI</sequence>
<keyword evidence="2" id="KW-1185">Reference proteome</keyword>
<dbReference type="InterPro" id="IPR009384">
    <property type="entry name" value="SwrD-like"/>
</dbReference>
<protein>
    <submittedName>
        <fullName evidence="1">Flagellar protein FlbD</fullName>
    </submittedName>
</protein>
<reference evidence="1 2" key="1">
    <citation type="submission" date="2019-04" db="EMBL/GenBank/DDBJ databases">
        <title>Geobacter oryzae sp. nov., ferric-reducing bacteria isolated from paddy soil.</title>
        <authorList>
            <person name="Xu Z."/>
            <person name="Masuda Y."/>
            <person name="Itoh H."/>
            <person name="Senoo K."/>
        </authorList>
    </citation>
    <scope>NUCLEOTIDE SEQUENCE [LARGE SCALE GENOMIC DNA]</scope>
    <source>
        <strain evidence="1 2">Red111</strain>
    </source>
</reference>
<evidence type="ECO:0000313" key="2">
    <source>
        <dbReference type="Proteomes" id="UP000306416"/>
    </source>
</evidence>
<dbReference type="Pfam" id="PF06289">
    <property type="entry name" value="FlbD"/>
    <property type="match status" value="1"/>
</dbReference>
<dbReference type="RefSeq" id="WP_135869279.1">
    <property type="nucleotide sequence ID" value="NZ_SRSC01000001.1"/>
</dbReference>
<organism evidence="1 2">
    <name type="scientific">Geomonas terrae</name>
    <dbReference type="NCBI Taxonomy" id="2562681"/>
    <lineage>
        <taxon>Bacteria</taxon>
        <taxon>Pseudomonadati</taxon>
        <taxon>Thermodesulfobacteriota</taxon>
        <taxon>Desulfuromonadia</taxon>
        <taxon>Geobacterales</taxon>
        <taxon>Geobacteraceae</taxon>
        <taxon>Geomonas</taxon>
    </lineage>
</organism>
<keyword evidence="1" id="KW-0969">Cilium</keyword>
<keyword evidence="1" id="KW-0282">Flagellum</keyword>
<gene>
    <name evidence="1" type="ORF">E4633_05765</name>
</gene>